<protein>
    <submittedName>
        <fullName evidence="1">Uncharacterized protein</fullName>
    </submittedName>
</protein>
<dbReference type="AlphaFoldDB" id="A0A0F9XCL9"/>
<reference evidence="1" key="1">
    <citation type="journal article" date="2015" name="Nature">
        <title>Complex archaea that bridge the gap between prokaryotes and eukaryotes.</title>
        <authorList>
            <person name="Spang A."/>
            <person name="Saw J.H."/>
            <person name="Jorgensen S.L."/>
            <person name="Zaremba-Niedzwiedzka K."/>
            <person name="Martijn J."/>
            <person name="Lind A.E."/>
            <person name="van Eijk R."/>
            <person name="Schleper C."/>
            <person name="Guy L."/>
            <person name="Ettema T.J."/>
        </authorList>
    </citation>
    <scope>NUCLEOTIDE SEQUENCE</scope>
</reference>
<evidence type="ECO:0000313" key="1">
    <source>
        <dbReference type="EMBL" id="KKN96741.1"/>
    </source>
</evidence>
<dbReference type="EMBL" id="LAZR01000062">
    <property type="protein sequence ID" value="KKN96741.1"/>
    <property type="molecule type" value="Genomic_DNA"/>
</dbReference>
<gene>
    <name evidence="1" type="ORF">LCGC14_0163850</name>
</gene>
<sequence>MARYRVTFNVLVDVNVMAKSKDEAVRLAEEALLDLASRDWDTTHTSNTVTARLLGDSLELSVVEEKT</sequence>
<proteinExistence type="predicted"/>
<accession>A0A0F9XCL9</accession>
<organism evidence="1">
    <name type="scientific">marine sediment metagenome</name>
    <dbReference type="NCBI Taxonomy" id="412755"/>
    <lineage>
        <taxon>unclassified sequences</taxon>
        <taxon>metagenomes</taxon>
        <taxon>ecological metagenomes</taxon>
    </lineage>
</organism>
<name>A0A0F9XCL9_9ZZZZ</name>
<comment type="caution">
    <text evidence="1">The sequence shown here is derived from an EMBL/GenBank/DDBJ whole genome shotgun (WGS) entry which is preliminary data.</text>
</comment>